<dbReference type="Proteomes" id="UP000030980">
    <property type="component" value="Unassembled WGS sequence"/>
</dbReference>
<evidence type="ECO:0000313" key="4">
    <source>
        <dbReference type="Proteomes" id="UP000030980"/>
    </source>
</evidence>
<dbReference type="PROSITE" id="PS51257">
    <property type="entry name" value="PROKAR_LIPOPROTEIN"/>
    <property type="match status" value="1"/>
</dbReference>
<dbReference type="PATRIC" id="fig|706570.3.peg.2632"/>
<evidence type="ECO:0008006" key="6">
    <source>
        <dbReference type="Google" id="ProtNLM"/>
    </source>
</evidence>
<organism evidence="2 4">
    <name type="scientific">Pseudomonas flexibilis</name>
    <dbReference type="NCBI Taxonomy" id="706570"/>
    <lineage>
        <taxon>Bacteria</taxon>
        <taxon>Pseudomonadati</taxon>
        <taxon>Pseudomonadota</taxon>
        <taxon>Gammaproteobacteria</taxon>
        <taxon>Pseudomonadales</taxon>
        <taxon>Pseudomonadaceae</taxon>
        <taxon>Pseudomonas</taxon>
    </lineage>
</organism>
<keyword evidence="1" id="KW-0732">Signal</keyword>
<sequence>MKKQLLLLSLSSVLLAGCAPANITSAKWDTNNGANVTTRCEQVDMRSKKEMDKTFAKYDGWKLVYVSEYTTANRFGTDGVACFEKAR</sequence>
<keyword evidence="4" id="KW-1185">Reference proteome</keyword>
<feature type="chain" id="PRO_5015034509" description="Lipoprotein" evidence="1">
    <location>
        <begin position="22"/>
        <end position="87"/>
    </location>
</feature>
<evidence type="ECO:0000256" key="1">
    <source>
        <dbReference type="SAM" id="SignalP"/>
    </source>
</evidence>
<evidence type="ECO:0000313" key="2">
    <source>
        <dbReference type="EMBL" id="KHO66241.1"/>
    </source>
</evidence>
<dbReference type="OrthoDB" id="6197258at2"/>
<name>A0A0B2D799_9PSED</name>
<proteinExistence type="predicted"/>
<dbReference type="Proteomes" id="UP000186079">
    <property type="component" value="Unassembled WGS sequence"/>
</dbReference>
<gene>
    <name evidence="2" type="ORF">PT85_01295</name>
    <name evidence="3" type="ORF">SAMN05421672_112109</name>
</gene>
<accession>A0A0B3BYW5</accession>
<evidence type="ECO:0000313" key="5">
    <source>
        <dbReference type="Proteomes" id="UP000186079"/>
    </source>
</evidence>
<evidence type="ECO:0000313" key="3">
    <source>
        <dbReference type="EMBL" id="SIQ96834.1"/>
    </source>
</evidence>
<accession>A0A0B2D799</accession>
<dbReference type="AlphaFoldDB" id="A0A0B2D799"/>
<reference evidence="2 4" key="1">
    <citation type="submission" date="2014-11" db="EMBL/GenBank/DDBJ databases">
        <title>Genome sequence of Pseudomonas tuomuerensis JCM 14085.</title>
        <authorList>
            <person name="Shin S.-K."/>
            <person name="Yi H."/>
        </authorList>
    </citation>
    <scope>NUCLEOTIDE SEQUENCE [LARGE SCALE GENOMIC DNA]</scope>
    <source>
        <strain evidence="2 4">JCM 14085</strain>
    </source>
</reference>
<reference evidence="3 5" key="2">
    <citation type="submission" date="2017-01" db="EMBL/GenBank/DDBJ databases">
        <authorList>
            <person name="Mah S.A."/>
            <person name="Swanson W.J."/>
            <person name="Moy G.W."/>
            <person name="Vacquier V.D."/>
        </authorList>
    </citation>
    <scope>NUCLEOTIDE SEQUENCE [LARGE SCALE GENOMIC DNA]</scope>
    <source>
        <strain evidence="3 5">ATCC 29606</strain>
    </source>
</reference>
<dbReference type="EMBL" id="JTAK01000001">
    <property type="protein sequence ID" value="KHO66241.1"/>
    <property type="molecule type" value="Genomic_DNA"/>
</dbReference>
<protein>
    <recommendedName>
        <fullName evidence="6">Lipoprotein</fullName>
    </recommendedName>
</protein>
<dbReference type="EMBL" id="FTMC01000012">
    <property type="protein sequence ID" value="SIQ96834.1"/>
    <property type="molecule type" value="Genomic_DNA"/>
</dbReference>
<feature type="signal peptide" evidence="1">
    <location>
        <begin position="1"/>
        <end position="21"/>
    </location>
</feature>
<dbReference type="RefSeq" id="WP_039561971.1">
    <property type="nucleotide sequence ID" value="NZ_FMUP01000007.1"/>
</dbReference>